<reference evidence="2" key="1">
    <citation type="submission" date="2015-04" db="UniProtKB">
        <authorList>
            <consortium name="EnsemblPlants"/>
        </authorList>
    </citation>
    <scope>IDENTIFICATION</scope>
</reference>
<dbReference type="Gramene" id="OMERI12G06390.1">
    <property type="protein sequence ID" value="OMERI12G06390.1"/>
    <property type="gene ID" value="OMERI12G06390"/>
</dbReference>
<protein>
    <recommendedName>
        <fullName evidence="4">DUF834 domain-containing protein</fullName>
    </recommendedName>
</protein>
<evidence type="ECO:0008006" key="4">
    <source>
        <dbReference type="Google" id="ProtNLM"/>
    </source>
</evidence>
<proteinExistence type="predicted"/>
<accession>A0A0E0FBD9</accession>
<feature type="compositionally biased region" description="Low complexity" evidence="1">
    <location>
        <begin position="77"/>
        <end position="92"/>
    </location>
</feature>
<evidence type="ECO:0000313" key="2">
    <source>
        <dbReference type="EnsemblPlants" id="OMERI12G06390.1"/>
    </source>
</evidence>
<organism evidence="2">
    <name type="scientific">Oryza meridionalis</name>
    <dbReference type="NCBI Taxonomy" id="40149"/>
    <lineage>
        <taxon>Eukaryota</taxon>
        <taxon>Viridiplantae</taxon>
        <taxon>Streptophyta</taxon>
        <taxon>Embryophyta</taxon>
        <taxon>Tracheophyta</taxon>
        <taxon>Spermatophyta</taxon>
        <taxon>Magnoliopsida</taxon>
        <taxon>Liliopsida</taxon>
        <taxon>Poales</taxon>
        <taxon>Poaceae</taxon>
        <taxon>BOP clade</taxon>
        <taxon>Oryzoideae</taxon>
        <taxon>Oryzeae</taxon>
        <taxon>Oryzinae</taxon>
        <taxon>Oryza</taxon>
    </lineage>
</organism>
<dbReference type="HOGENOM" id="CLU_1789988_0_0_1"/>
<dbReference type="AlphaFoldDB" id="A0A0E0FBD9"/>
<name>A0A0E0FBD9_9ORYZ</name>
<feature type="region of interest" description="Disordered" evidence="1">
    <location>
        <begin position="32"/>
        <end position="145"/>
    </location>
</feature>
<reference evidence="2" key="2">
    <citation type="submission" date="2018-05" db="EMBL/GenBank/DDBJ databases">
        <title>OmerRS3 (Oryza meridionalis Reference Sequence Version 3).</title>
        <authorList>
            <person name="Zhang J."/>
            <person name="Kudrna D."/>
            <person name="Lee S."/>
            <person name="Talag J."/>
            <person name="Welchert J."/>
            <person name="Wing R.A."/>
        </authorList>
    </citation>
    <scope>NUCLEOTIDE SEQUENCE [LARGE SCALE GENOMIC DNA]</scope>
    <source>
        <strain evidence="2">cv. OR44</strain>
    </source>
</reference>
<dbReference type="EnsemblPlants" id="OMERI12G06390.1">
    <property type="protein sequence ID" value="OMERI12G06390.1"/>
    <property type="gene ID" value="OMERI12G06390"/>
</dbReference>
<feature type="compositionally biased region" description="Basic and acidic residues" evidence="1">
    <location>
        <begin position="124"/>
        <end position="138"/>
    </location>
</feature>
<dbReference type="Proteomes" id="UP000008021">
    <property type="component" value="Chromosome 12"/>
</dbReference>
<keyword evidence="3" id="KW-1185">Reference proteome</keyword>
<evidence type="ECO:0000313" key="3">
    <source>
        <dbReference type="Proteomes" id="UP000008021"/>
    </source>
</evidence>
<evidence type="ECO:0000256" key="1">
    <source>
        <dbReference type="SAM" id="MobiDB-lite"/>
    </source>
</evidence>
<sequence length="145" mass="15625">MGLRLHCLQRRRGGEAVVEAGGRRCQGSVRIRHRRSRRMEGERNRRVVAPSAKSGEPAAGSGEPATARLAWPKASWSAAKLAMPSASSSAPSWGQEDGYVEPASGSTAENPNPPPRWGARRRMREGGRERGVSGERGRMARGRGA</sequence>